<accession>A0A254TLB7</accession>
<gene>
    <name evidence="1" type="ORF">AYR66_22970</name>
</gene>
<sequence length="255" mass="28152">MDWQRPWLDSIRNAAAPVIGAGDWRVAVNETVARTALVNHLGKPVHFVPQADLPAGMAYEAFISASGGVPTRDNLHDFFNALVWLTFPRIKVQLNALQAGEIARAGDAASGSRGRMRDAATLFDENAAVLVVRDASMLDALRSHCWREAFLDRKHDFWNACEVWLFGHALMEKLVHPYKAITAHAWPVIAGVEYGNLSHAEKTAWIDDAVSRQLQAGLSTSGFTPLPVLGVPTWWEGQDAAFYADATVFRPKHRS</sequence>
<dbReference type="AlphaFoldDB" id="A0A254TLB7"/>
<reference evidence="1 2" key="1">
    <citation type="submission" date="2016-02" db="EMBL/GenBank/DDBJ databases">
        <authorList>
            <person name="Wen L."/>
            <person name="He K."/>
            <person name="Yang H."/>
        </authorList>
    </citation>
    <scope>NUCLEOTIDE SEQUENCE [LARGE SCALE GENOMIC DNA]</scope>
    <source>
        <strain evidence="1 2">TSA40</strain>
    </source>
</reference>
<organism evidence="1 2">
    <name type="scientific">Noviherbaspirillum denitrificans</name>
    <dbReference type="NCBI Taxonomy" id="1968433"/>
    <lineage>
        <taxon>Bacteria</taxon>
        <taxon>Pseudomonadati</taxon>
        <taxon>Pseudomonadota</taxon>
        <taxon>Betaproteobacteria</taxon>
        <taxon>Burkholderiales</taxon>
        <taxon>Oxalobacteraceae</taxon>
        <taxon>Noviherbaspirillum</taxon>
    </lineage>
</organism>
<evidence type="ECO:0008006" key="3">
    <source>
        <dbReference type="Google" id="ProtNLM"/>
    </source>
</evidence>
<protein>
    <recommendedName>
        <fullName evidence="3">DUF3025 domain-containing protein</fullName>
    </recommendedName>
</protein>
<keyword evidence="2" id="KW-1185">Reference proteome</keyword>
<evidence type="ECO:0000313" key="1">
    <source>
        <dbReference type="EMBL" id="OWW23017.1"/>
    </source>
</evidence>
<dbReference type="Proteomes" id="UP000197535">
    <property type="component" value="Unassembled WGS sequence"/>
</dbReference>
<evidence type="ECO:0000313" key="2">
    <source>
        <dbReference type="Proteomes" id="UP000197535"/>
    </source>
</evidence>
<dbReference type="EMBL" id="LSTO01000001">
    <property type="protein sequence ID" value="OWW23017.1"/>
    <property type="molecule type" value="Genomic_DNA"/>
</dbReference>
<dbReference type="Pfam" id="PF11227">
    <property type="entry name" value="DUF3025"/>
    <property type="match status" value="1"/>
</dbReference>
<dbReference type="InterPro" id="IPR021390">
    <property type="entry name" value="DUF3025"/>
</dbReference>
<comment type="caution">
    <text evidence="1">The sequence shown here is derived from an EMBL/GenBank/DDBJ whole genome shotgun (WGS) entry which is preliminary data.</text>
</comment>
<proteinExistence type="predicted"/>
<name>A0A254TLB7_9BURK</name>